<reference evidence="3 4" key="2">
    <citation type="submission" date="2019-11" db="EMBL/GenBank/DDBJ databases">
        <title>Genomes of ocular Pseudomonas aeruginosa isolates.</title>
        <authorList>
            <person name="Khan M."/>
            <person name="Rice S.A."/>
            <person name="Willcox M.D.P."/>
            <person name="Stapleton F."/>
        </authorList>
    </citation>
    <scope>NUCLEOTIDE SEQUENCE [LARGE SCALE GENOMIC DNA]</scope>
    <source>
        <strain evidence="3 4">PA221</strain>
    </source>
</reference>
<dbReference type="Gene3D" id="3.40.50.880">
    <property type="match status" value="1"/>
</dbReference>
<feature type="domain" description="DJ-1/PfpI" evidence="1">
    <location>
        <begin position="54"/>
        <end position="213"/>
    </location>
</feature>
<organism evidence="2">
    <name type="scientific">Pseudomonas aeruginosa</name>
    <dbReference type="NCBI Taxonomy" id="287"/>
    <lineage>
        <taxon>Bacteria</taxon>
        <taxon>Pseudomonadati</taxon>
        <taxon>Pseudomonadota</taxon>
        <taxon>Gammaproteobacteria</taxon>
        <taxon>Pseudomonadales</taxon>
        <taxon>Pseudomonadaceae</taxon>
        <taxon>Pseudomonas</taxon>
    </lineage>
</organism>
<dbReference type="InterPro" id="IPR002818">
    <property type="entry name" value="DJ-1/PfpI"/>
</dbReference>
<sequence length="275" mass="29580">MNRDLNFTRREVFSALTFATTSALLTNDSAAQTAAKDQSQLVARDSEKPLTCGLLLFPNMTALDLVAPQLVMSKLPNSVVHLIAESQSPVMSDSDLAIVPTMTFEQCPDELDVFFVPGGPKGTLTALQNDRLLDFVSHRGSRARYITSVCTGSVLLGAAGLLKGYKAASYWGTLDMLPVFGATPVSDRVVKDRNRITGGGITAGLDFGLELAAELRGEQRARLQQLIMEYDPKPPFDSGSLNTASAETVAHARELLGPSLLAIRAEAERAARRRG</sequence>
<dbReference type="GO" id="GO:0006355">
    <property type="term" value="P:regulation of DNA-templated transcription"/>
    <property type="evidence" value="ECO:0007669"/>
    <property type="project" value="TreeGrafter"/>
</dbReference>
<evidence type="ECO:0000259" key="1">
    <source>
        <dbReference type="Pfam" id="PF01965"/>
    </source>
</evidence>
<geneLocation type="plasmid" evidence="2">
    <name>pMKPA34-2</name>
</geneLocation>
<dbReference type="EMBL" id="WOAD01000022">
    <property type="protein sequence ID" value="MUI37716.1"/>
    <property type="molecule type" value="Genomic_DNA"/>
</dbReference>
<evidence type="ECO:0000313" key="3">
    <source>
        <dbReference type="EMBL" id="MUI37716.1"/>
    </source>
</evidence>
<dbReference type="AlphaFoldDB" id="A0A385FW96"/>
<evidence type="ECO:0000313" key="2">
    <source>
        <dbReference type="EMBL" id="AXV45945.1"/>
    </source>
</evidence>
<dbReference type="EMBL" id="MH547561">
    <property type="protein sequence ID" value="AXV45945.1"/>
    <property type="molecule type" value="Genomic_DNA"/>
</dbReference>
<gene>
    <name evidence="2" type="primary">inhA</name>
    <name evidence="3" type="ORF">GNQ48_22160</name>
</gene>
<name>A0A385FW96_PSEAI</name>
<keyword evidence="2" id="KW-0614">Plasmid</keyword>
<dbReference type="Pfam" id="PF01965">
    <property type="entry name" value="DJ-1_PfpI"/>
    <property type="match status" value="1"/>
</dbReference>
<dbReference type="RefSeq" id="WP_021263998.1">
    <property type="nucleotide sequence ID" value="NZ_CP024477.1"/>
</dbReference>
<dbReference type="InterPro" id="IPR052158">
    <property type="entry name" value="INH-QAR"/>
</dbReference>
<dbReference type="PANTHER" id="PTHR43130">
    <property type="entry name" value="ARAC-FAMILY TRANSCRIPTIONAL REGULATOR"/>
    <property type="match status" value="1"/>
</dbReference>
<proteinExistence type="predicted"/>
<dbReference type="InterPro" id="IPR029062">
    <property type="entry name" value="Class_I_gatase-like"/>
</dbReference>
<evidence type="ECO:0000313" key="4">
    <source>
        <dbReference type="Proteomes" id="UP000433532"/>
    </source>
</evidence>
<accession>A0A385FW96</accession>
<dbReference type="Proteomes" id="UP000433532">
    <property type="component" value="Unassembled WGS sequence"/>
</dbReference>
<dbReference type="SUPFAM" id="SSF52317">
    <property type="entry name" value="Class I glutamine amidotransferase-like"/>
    <property type="match status" value="1"/>
</dbReference>
<reference evidence="2" key="1">
    <citation type="submission" date="2018-06" db="EMBL/GenBank/DDBJ databases">
        <title>Complete Sequence of plasmid pMKPA34-1 and pMKPA34-2 isolated from MDR P. aeruginosa.</title>
        <authorList>
            <person name="Subedi D."/>
            <person name="Kohli G.S."/>
            <person name="Vijay A.K."/>
            <person name="Rice S.A."/>
            <person name="Willcox M."/>
        </authorList>
    </citation>
    <scope>NUCLEOTIDE SEQUENCE</scope>
    <source>
        <strain evidence="2">PA34</strain>
        <plasmid evidence="2">pMKPA34-2</plasmid>
    </source>
</reference>
<dbReference type="CDD" id="cd03139">
    <property type="entry name" value="GATase1_PfpI_2"/>
    <property type="match status" value="1"/>
</dbReference>
<dbReference type="PANTHER" id="PTHR43130:SF2">
    <property type="entry name" value="DJ-1_PFPI DOMAIN-CONTAINING PROTEIN"/>
    <property type="match status" value="1"/>
</dbReference>
<protein>
    <submittedName>
        <fullName evidence="3">DJ-1/PfpI family protein</fullName>
    </submittedName>
    <submittedName>
        <fullName evidence="2">Isonitrile hydratase</fullName>
    </submittedName>
</protein>